<evidence type="ECO:0000256" key="1">
    <source>
        <dbReference type="SAM" id="SignalP"/>
    </source>
</evidence>
<keyword evidence="3" id="KW-1185">Reference proteome</keyword>
<gene>
    <name evidence="2" type="ORF">G7043_31675</name>
</gene>
<proteinExistence type="predicted"/>
<organism evidence="2 3">
    <name type="scientific">Lentzea alba</name>
    <dbReference type="NCBI Taxonomy" id="2714351"/>
    <lineage>
        <taxon>Bacteria</taxon>
        <taxon>Bacillati</taxon>
        <taxon>Actinomycetota</taxon>
        <taxon>Actinomycetes</taxon>
        <taxon>Pseudonocardiales</taxon>
        <taxon>Pseudonocardiaceae</taxon>
        <taxon>Lentzea</taxon>
    </lineage>
</organism>
<dbReference type="EMBL" id="JAAMPJ010000010">
    <property type="protein sequence ID" value="NGY63492.1"/>
    <property type="molecule type" value="Genomic_DNA"/>
</dbReference>
<keyword evidence="1" id="KW-0732">Signal</keyword>
<feature type="chain" id="PRO_5028823856" evidence="1">
    <location>
        <begin position="29"/>
        <end position="145"/>
    </location>
</feature>
<dbReference type="RefSeq" id="WP_166051961.1">
    <property type="nucleotide sequence ID" value="NZ_JAAMPJ010000010.1"/>
</dbReference>
<dbReference type="AlphaFoldDB" id="A0A7C9VUS3"/>
<evidence type="ECO:0000313" key="3">
    <source>
        <dbReference type="Proteomes" id="UP000481360"/>
    </source>
</evidence>
<accession>A0A7C9VUS3</accession>
<name>A0A7C9VUS3_9PSEU</name>
<evidence type="ECO:0000313" key="2">
    <source>
        <dbReference type="EMBL" id="NGY63492.1"/>
    </source>
</evidence>
<dbReference type="Proteomes" id="UP000481360">
    <property type="component" value="Unassembled WGS sequence"/>
</dbReference>
<comment type="caution">
    <text evidence="2">The sequence shown here is derived from an EMBL/GenBank/DDBJ whole genome shotgun (WGS) entry which is preliminary data.</text>
</comment>
<sequence>MGRLTVKTLSVSISLALVLGLCAAPAHATVKCGGDPVYDPGADDPCHFTIPVSMPGAEATVYGRFYGSAATVREPSYLKDTADDGLDAYLWVRAVWRGETYEKQVAVASGPGAAVDAYSLFGSANAMYARVCVGAGTANCSPWRL</sequence>
<protein>
    <submittedName>
        <fullName evidence="2">Uncharacterized protein</fullName>
    </submittedName>
</protein>
<feature type="signal peptide" evidence="1">
    <location>
        <begin position="1"/>
        <end position="28"/>
    </location>
</feature>
<reference evidence="2 3" key="1">
    <citation type="submission" date="2020-03" db="EMBL/GenBank/DDBJ databases">
        <title>Isolation and identification of active actinomycetes.</title>
        <authorList>
            <person name="Sun X."/>
        </authorList>
    </citation>
    <scope>NUCLEOTIDE SEQUENCE [LARGE SCALE GENOMIC DNA]</scope>
    <source>
        <strain evidence="2 3">NEAU-D13</strain>
    </source>
</reference>